<sequence length="608" mass="67707">MEPFHLDIAFRDGVDHGMRPGFRLSNWADGTWEIEGGLLWQRRSRIAELDERLAYRKEHYGDGPSWIKIPRAPFPALVTGGVEWTDYTAAARVRVVAGGRAGLAVRWEDGRHCYYVFLENGCEVAVYRRLQDELVELARAAFVHSAEAFYTLKVEAHGESLICSVDDGPTLEVTDDQFPTGGVALVAECPAAYEWLKIDGLRRPTRAHKLPGRVVPRKQLSIPIPAHDASSTLRPMLCQLDGQPLIILRLNEGRELRLVGPDGAELCSIGPWDETLGRVGHLPVQVFDLNSDACDEVVLIAGGQIRVYDLAGEQLASCDLPPPNPYGEGANDPEATCVNDSLCPVRLNVHGDMGFYIKDRYWNIHFYDSGLRHLWHKAINTGHFPFPVDVDGDGREEIVCGHTLLDIDGNVIWKVDLPDHTDGAGYLSLIEGGPPLLYLTAGEAGLVCLDPTTGEILERLQLGHVQHGWFGQFIDGQSKQVLVVTLWCENNIYYLLDDQLREVARWELDFGTSSEGPSILPWGERDLLASGDGLVDPLTGRFFDGVDPWPLADELLAQWVVDWPGAGPSRLVQLFPDRIDIWRPDDDHVRRASPVGTFFSGYLPHTRR</sequence>
<evidence type="ECO:0000313" key="1">
    <source>
        <dbReference type="EMBL" id="KKO00660.1"/>
    </source>
</evidence>
<dbReference type="InterPro" id="IPR011047">
    <property type="entry name" value="Quinoprotein_ADH-like_sf"/>
</dbReference>
<dbReference type="InterPro" id="IPR015943">
    <property type="entry name" value="WD40/YVTN_repeat-like_dom_sf"/>
</dbReference>
<comment type="caution">
    <text evidence="1">The sequence shown here is derived from an EMBL/GenBank/DDBJ whole genome shotgun (WGS) entry which is preliminary data.</text>
</comment>
<protein>
    <submittedName>
        <fullName evidence="1">Uncharacterized protein</fullName>
    </submittedName>
</protein>
<gene>
    <name evidence="1" type="ORF">LCGC14_0124340</name>
</gene>
<dbReference type="Gene3D" id="2.60.120.560">
    <property type="entry name" value="Exo-inulinase, domain 1"/>
    <property type="match status" value="1"/>
</dbReference>
<reference evidence="1" key="1">
    <citation type="journal article" date="2015" name="Nature">
        <title>Complex archaea that bridge the gap between prokaryotes and eukaryotes.</title>
        <authorList>
            <person name="Spang A."/>
            <person name="Saw J.H."/>
            <person name="Jorgensen S.L."/>
            <person name="Zaremba-Niedzwiedzka K."/>
            <person name="Martijn J."/>
            <person name="Lind A.E."/>
            <person name="van Eijk R."/>
            <person name="Schleper C."/>
            <person name="Guy L."/>
            <person name="Ettema T.J."/>
        </authorList>
    </citation>
    <scope>NUCLEOTIDE SEQUENCE</scope>
</reference>
<dbReference type="Gene3D" id="2.130.10.10">
    <property type="entry name" value="YVTN repeat-like/Quinoprotein amine dehydrogenase"/>
    <property type="match status" value="1"/>
</dbReference>
<accession>A0A0F9V9H5</accession>
<dbReference type="AlphaFoldDB" id="A0A0F9V9H5"/>
<name>A0A0F9V9H5_9ZZZZ</name>
<organism evidence="1">
    <name type="scientific">marine sediment metagenome</name>
    <dbReference type="NCBI Taxonomy" id="412755"/>
    <lineage>
        <taxon>unclassified sequences</taxon>
        <taxon>metagenomes</taxon>
        <taxon>ecological metagenomes</taxon>
    </lineage>
</organism>
<dbReference type="SUPFAM" id="SSF50998">
    <property type="entry name" value="Quinoprotein alcohol dehydrogenase-like"/>
    <property type="match status" value="1"/>
</dbReference>
<proteinExistence type="predicted"/>
<dbReference type="EMBL" id="LAZR01000039">
    <property type="protein sequence ID" value="KKO00660.1"/>
    <property type="molecule type" value="Genomic_DNA"/>
</dbReference>